<dbReference type="GO" id="GO:0005991">
    <property type="term" value="P:trehalose metabolic process"/>
    <property type="evidence" value="ECO:0007669"/>
    <property type="project" value="UniProtKB-ARBA"/>
</dbReference>
<dbReference type="PANTHER" id="PTHR10788:SF81">
    <property type="entry name" value="ALPHA,ALPHA-TREHALOSE-PHOSPHATE SYNTHASE [UDP-FORMING] 10-RELATED"/>
    <property type="match status" value="1"/>
</dbReference>
<dbReference type="Gene3D" id="3.40.50.2000">
    <property type="entry name" value="Glycogen Phosphorylase B"/>
    <property type="match status" value="1"/>
</dbReference>
<organism evidence="1 2">
    <name type="scientific">Cardamine amara subsp. amara</name>
    <dbReference type="NCBI Taxonomy" id="228776"/>
    <lineage>
        <taxon>Eukaryota</taxon>
        <taxon>Viridiplantae</taxon>
        <taxon>Streptophyta</taxon>
        <taxon>Embryophyta</taxon>
        <taxon>Tracheophyta</taxon>
        <taxon>Spermatophyta</taxon>
        <taxon>Magnoliopsida</taxon>
        <taxon>eudicotyledons</taxon>
        <taxon>Gunneridae</taxon>
        <taxon>Pentapetalae</taxon>
        <taxon>rosids</taxon>
        <taxon>malvids</taxon>
        <taxon>Brassicales</taxon>
        <taxon>Brassicaceae</taxon>
        <taxon>Cardamineae</taxon>
        <taxon>Cardamine</taxon>
    </lineage>
</organism>
<reference evidence="1 2" key="1">
    <citation type="submission" date="2024-04" db="EMBL/GenBank/DDBJ databases">
        <title>Genome assembly C_amara_ONT_v2.</title>
        <authorList>
            <person name="Yant L."/>
            <person name="Moore C."/>
            <person name="Slenker M."/>
        </authorList>
    </citation>
    <scope>NUCLEOTIDE SEQUENCE [LARGE SCALE GENOMIC DNA]</scope>
    <source>
        <tissue evidence="1">Leaf</tissue>
    </source>
</reference>
<accession>A0ABD1BVG2</accession>
<dbReference type="EMBL" id="JBANAX010000138">
    <property type="protein sequence ID" value="KAL1221049.1"/>
    <property type="molecule type" value="Genomic_DNA"/>
</dbReference>
<dbReference type="PANTHER" id="PTHR10788">
    <property type="entry name" value="TREHALOSE-6-PHOSPHATE SYNTHASE"/>
    <property type="match status" value="1"/>
</dbReference>
<name>A0ABD1BVG2_CARAN</name>
<sequence>MNLVPYRYTVCRQGTPDMDKSMGISDDSPRTSTLVLSEFIGCSPSLSGAIRVNPWDVDAVADSIYSAVTMSDFEKQLQHKKHYHYISTHDVGYWAAAFRRIWRGYLEIITVNGAGVWVESVV</sequence>
<dbReference type="AlphaFoldDB" id="A0ABD1BVG2"/>
<gene>
    <name evidence="1" type="ORF">V5N11_024881</name>
</gene>
<protein>
    <submittedName>
        <fullName evidence="1">Alpha,alpha-trehalose-phosphate synthase [UDP-forming] 10</fullName>
    </submittedName>
</protein>
<proteinExistence type="predicted"/>
<comment type="caution">
    <text evidence="1">The sequence shown here is derived from an EMBL/GenBank/DDBJ whole genome shotgun (WGS) entry which is preliminary data.</text>
</comment>
<dbReference type="Proteomes" id="UP001558713">
    <property type="component" value="Unassembled WGS sequence"/>
</dbReference>
<keyword evidence="2" id="KW-1185">Reference proteome</keyword>
<dbReference type="SUPFAM" id="SSF53756">
    <property type="entry name" value="UDP-Glycosyltransferase/glycogen phosphorylase"/>
    <property type="match status" value="1"/>
</dbReference>
<evidence type="ECO:0000313" key="2">
    <source>
        <dbReference type="Proteomes" id="UP001558713"/>
    </source>
</evidence>
<dbReference type="Pfam" id="PF00982">
    <property type="entry name" value="Glyco_transf_20"/>
    <property type="match status" value="1"/>
</dbReference>
<dbReference type="InterPro" id="IPR001830">
    <property type="entry name" value="Glyco_trans_20"/>
</dbReference>
<evidence type="ECO:0000313" key="1">
    <source>
        <dbReference type="EMBL" id="KAL1221049.1"/>
    </source>
</evidence>